<dbReference type="EMBL" id="JAQOSK010000009">
    <property type="protein sequence ID" value="MDC2957563.1"/>
    <property type="molecule type" value="Genomic_DNA"/>
</dbReference>
<evidence type="ECO:0000256" key="1">
    <source>
        <dbReference type="SAM" id="MobiDB-lite"/>
    </source>
</evidence>
<reference evidence="2 3" key="1">
    <citation type="journal article" date="2015" name="Int. J. Syst. Evol. Microbiol.">
        <title>Streptomyces gilvifuscus sp. nov., an actinomycete that produces antibacterial compounds isolated from soil.</title>
        <authorList>
            <person name="Nguyen T.M."/>
            <person name="Kim J."/>
        </authorList>
    </citation>
    <scope>NUCLEOTIDE SEQUENCE [LARGE SCALE GENOMIC DNA]</scope>
    <source>
        <strain evidence="2 3">T113</strain>
    </source>
</reference>
<accession>A0ABT5FYE6</accession>
<dbReference type="Proteomes" id="UP001221328">
    <property type="component" value="Unassembled WGS sequence"/>
</dbReference>
<proteinExistence type="predicted"/>
<gene>
    <name evidence="2" type="ORF">PO587_24215</name>
</gene>
<evidence type="ECO:0000313" key="3">
    <source>
        <dbReference type="Proteomes" id="UP001221328"/>
    </source>
</evidence>
<dbReference type="RefSeq" id="WP_272176627.1">
    <property type="nucleotide sequence ID" value="NZ_JAQOSK010000009.1"/>
</dbReference>
<name>A0ABT5FYE6_9ACTN</name>
<keyword evidence="3" id="KW-1185">Reference proteome</keyword>
<evidence type="ECO:0000313" key="2">
    <source>
        <dbReference type="EMBL" id="MDC2957563.1"/>
    </source>
</evidence>
<dbReference type="InterPro" id="IPR049735">
    <property type="entry name" value="NovE/LmbU-like"/>
</dbReference>
<comment type="caution">
    <text evidence="2">The sequence shown here is derived from an EMBL/GenBank/DDBJ whole genome shotgun (WGS) entry which is preliminary data.</text>
</comment>
<dbReference type="NCBIfam" id="NF038070">
    <property type="entry name" value="LmbU_fam_TF"/>
    <property type="match status" value="1"/>
</dbReference>
<feature type="region of interest" description="Disordered" evidence="1">
    <location>
        <begin position="1"/>
        <end position="37"/>
    </location>
</feature>
<organism evidence="2 3">
    <name type="scientific">Streptomyces gilvifuscus</name>
    <dbReference type="NCBI Taxonomy" id="1550617"/>
    <lineage>
        <taxon>Bacteria</taxon>
        <taxon>Bacillati</taxon>
        <taxon>Actinomycetota</taxon>
        <taxon>Actinomycetes</taxon>
        <taxon>Kitasatosporales</taxon>
        <taxon>Streptomycetaceae</taxon>
        <taxon>Streptomyces</taxon>
    </lineage>
</organism>
<sequence>MSSNYGAEGHTTALPQPTPWMTRTPPTHRGMRKPRNDQVLTTRVGLQIPDVLSFDEWERAGRQLAGVVDSSSWWLGDWLTYGKDHYSDRYLQGIRSAGLRYQTLRNYAWVARRFDMTRRRARLTFQHHAEVASLPTEEQDRWLLRAEELSWTTKQLRNALREARGVEPTAASDTVPFRQLAVARERYQRWSKAAEQSGVEVAEWVLTTLDSAAEQTIEDTDEPASAAIAEAASAGVEEAVPVGVEEAGSAGAGEAASVAVEGTASAVVGEVSSAAVATAVGEGAPTLDEGEVPSAVEEDASAVFEEAVSAVVPDAVEEDSPAGAY</sequence>
<protein>
    <submittedName>
        <fullName evidence="2">LmbU family transcriptional regulator</fullName>
    </submittedName>
</protein>
<feature type="compositionally biased region" description="Polar residues" evidence="1">
    <location>
        <begin position="13"/>
        <end position="25"/>
    </location>
</feature>